<dbReference type="GO" id="GO:0005524">
    <property type="term" value="F:ATP binding"/>
    <property type="evidence" value="ECO:0007669"/>
    <property type="project" value="UniProtKB-KW"/>
</dbReference>
<dbReference type="Pfam" id="PF02637">
    <property type="entry name" value="GatB_Yqey"/>
    <property type="match status" value="1"/>
</dbReference>
<evidence type="ECO:0000259" key="11">
    <source>
        <dbReference type="SMART" id="SM00845"/>
    </source>
</evidence>
<dbReference type="GO" id="GO:0050566">
    <property type="term" value="F:asparaginyl-tRNA synthase (glutamine-hydrolyzing) activity"/>
    <property type="evidence" value="ECO:0007669"/>
    <property type="project" value="RHEA"/>
</dbReference>
<dbReference type="Pfam" id="PF02934">
    <property type="entry name" value="GatB_N"/>
    <property type="match status" value="1"/>
</dbReference>
<dbReference type="InterPro" id="IPR017959">
    <property type="entry name" value="Asn/Gln-tRNA_amidoTrfase_suB/E"/>
</dbReference>
<dbReference type="InterPro" id="IPR006075">
    <property type="entry name" value="Asn/Gln-tRNA_Trfase_suB/E_cat"/>
</dbReference>
<dbReference type="InterPro" id="IPR004413">
    <property type="entry name" value="GatB"/>
</dbReference>
<keyword evidence="3 10" id="KW-0436">Ligase</keyword>
<dbReference type="HAMAP" id="MF_00121">
    <property type="entry name" value="GatB"/>
    <property type="match status" value="1"/>
</dbReference>
<dbReference type="GO" id="GO:0070681">
    <property type="term" value="P:glutaminyl-tRNAGln biosynthesis via transamidation"/>
    <property type="evidence" value="ECO:0007669"/>
    <property type="project" value="TreeGrafter"/>
</dbReference>
<dbReference type="Gene3D" id="1.10.10.410">
    <property type="match status" value="1"/>
</dbReference>
<dbReference type="SUPFAM" id="SSF55931">
    <property type="entry name" value="Glutamine synthetase/guanido kinase"/>
    <property type="match status" value="1"/>
</dbReference>
<dbReference type="STRING" id="649638.Trad_0341"/>
<dbReference type="HOGENOM" id="CLU_019240_0_0_0"/>
<dbReference type="EMBL" id="CP002049">
    <property type="protein sequence ID" value="ADI13480.1"/>
    <property type="molecule type" value="Genomic_DNA"/>
</dbReference>
<dbReference type="SUPFAM" id="SSF89095">
    <property type="entry name" value="GatB/YqeY motif"/>
    <property type="match status" value="1"/>
</dbReference>
<dbReference type="InterPro" id="IPR014746">
    <property type="entry name" value="Gln_synth/guanido_kin_cat_dom"/>
</dbReference>
<name>D7CRJ0_TRURR</name>
<evidence type="ECO:0000256" key="8">
    <source>
        <dbReference type="ARBA" id="ARBA00047380"/>
    </source>
</evidence>
<dbReference type="NCBIfam" id="NF004012">
    <property type="entry name" value="PRK05477.1-2"/>
    <property type="match status" value="1"/>
</dbReference>
<gene>
    <name evidence="10" type="primary">gatB</name>
    <name evidence="12" type="ordered locus">Trad_0341</name>
</gene>
<dbReference type="InterPro" id="IPR018027">
    <property type="entry name" value="Asn/Gln_amidotransferase"/>
</dbReference>
<dbReference type="EC" id="6.3.5.-" evidence="10"/>
<dbReference type="GO" id="GO:0006412">
    <property type="term" value="P:translation"/>
    <property type="evidence" value="ECO:0007669"/>
    <property type="project" value="UniProtKB-UniRule"/>
</dbReference>
<dbReference type="NCBIfam" id="TIGR00133">
    <property type="entry name" value="gatB"/>
    <property type="match status" value="1"/>
</dbReference>
<keyword evidence="4 10" id="KW-0547">Nucleotide-binding</keyword>
<dbReference type="InterPro" id="IPR003789">
    <property type="entry name" value="Asn/Gln_tRNA_amidoTrase-B-like"/>
</dbReference>
<dbReference type="PROSITE" id="PS01234">
    <property type="entry name" value="GATB"/>
    <property type="match status" value="1"/>
</dbReference>
<protein>
    <recommendedName>
        <fullName evidence="10">Aspartyl/glutamyl-tRNA(Asn/Gln) amidotransferase subunit B</fullName>
        <shortName evidence="10">Asp/Glu-ADT subunit B</shortName>
        <ecNumber evidence="10">6.3.5.-</ecNumber>
    </recommendedName>
</protein>
<reference evidence="13" key="1">
    <citation type="submission" date="2010-05" db="EMBL/GenBank/DDBJ databases">
        <title>The complete genome of Truepera radiovictris DSM 17093.</title>
        <authorList>
            <consortium name="US DOE Joint Genome Institute (JGI-PGF)"/>
            <person name="Lucas S."/>
            <person name="Copeland A."/>
            <person name="Lapidus A."/>
            <person name="Glavina del Rio T."/>
            <person name="Dalin E."/>
            <person name="Tice H."/>
            <person name="Bruce D."/>
            <person name="Goodwin L."/>
            <person name="Pitluck S."/>
            <person name="Kyrpides N."/>
            <person name="Mavromatis K."/>
            <person name="Ovchinnikova G."/>
            <person name="Munk A.C."/>
            <person name="Detter J.C."/>
            <person name="Han C."/>
            <person name="Tapia R."/>
            <person name="Land M."/>
            <person name="Hauser L."/>
            <person name="Markowitz V."/>
            <person name="Cheng J.-F."/>
            <person name="Hugenholtz P."/>
            <person name="Woyke T."/>
            <person name="Wu D."/>
            <person name="Tindall B."/>
            <person name="Pomrenke H.G."/>
            <person name="Brambilla E."/>
            <person name="Klenk H.-P."/>
            <person name="Eisen J.A."/>
        </authorList>
    </citation>
    <scope>NUCLEOTIDE SEQUENCE [LARGE SCALE GENOMIC DNA]</scope>
    <source>
        <strain evidence="13">DSM 17093 / CIP 108686 / LMG 22925 / RQ-24</strain>
    </source>
</reference>
<accession>D7CRJ0</accession>
<comment type="subunit">
    <text evidence="2 10">Heterotrimer of A, B and C subunits.</text>
</comment>
<keyword evidence="5 10" id="KW-0067">ATP-binding</keyword>
<dbReference type="NCBIfam" id="NF004014">
    <property type="entry name" value="PRK05477.1-4"/>
    <property type="match status" value="1"/>
</dbReference>
<feature type="domain" description="Asn/Gln amidotransferase" evidence="11">
    <location>
        <begin position="322"/>
        <end position="468"/>
    </location>
</feature>
<dbReference type="SMART" id="SM00845">
    <property type="entry name" value="GatB_Yqey"/>
    <property type="match status" value="1"/>
</dbReference>
<comment type="catalytic activity">
    <reaction evidence="9 10">
        <text>L-glutamyl-tRNA(Gln) + L-glutamine + ATP + H2O = L-glutaminyl-tRNA(Gln) + L-glutamate + ADP + phosphate + H(+)</text>
        <dbReference type="Rhea" id="RHEA:17521"/>
        <dbReference type="Rhea" id="RHEA-COMP:9681"/>
        <dbReference type="Rhea" id="RHEA-COMP:9684"/>
        <dbReference type="ChEBI" id="CHEBI:15377"/>
        <dbReference type="ChEBI" id="CHEBI:15378"/>
        <dbReference type="ChEBI" id="CHEBI:29985"/>
        <dbReference type="ChEBI" id="CHEBI:30616"/>
        <dbReference type="ChEBI" id="CHEBI:43474"/>
        <dbReference type="ChEBI" id="CHEBI:58359"/>
        <dbReference type="ChEBI" id="CHEBI:78520"/>
        <dbReference type="ChEBI" id="CHEBI:78521"/>
        <dbReference type="ChEBI" id="CHEBI:456216"/>
    </reaction>
</comment>
<comment type="similarity">
    <text evidence="1 10">Belongs to the GatB/GatE family. GatB subfamily.</text>
</comment>
<dbReference type="PANTHER" id="PTHR11659:SF0">
    <property type="entry name" value="GLUTAMYL-TRNA(GLN) AMIDOTRANSFERASE SUBUNIT B, MITOCHONDRIAL"/>
    <property type="match status" value="1"/>
</dbReference>
<dbReference type="KEGG" id="tra:Trad_0341"/>
<dbReference type="Proteomes" id="UP000000379">
    <property type="component" value="Chromosome"/>
</dbReference>
<evidence type="ECO:0000313" key="13">
    <source>
        <dbReference type="Proteomes" id="UP000000379"/>
    </source>
</evidence>
<evidence type="ECO:0000256" key="6">
    <source>
        <dbReference type="ARBA" id="ARBA00022917"/>
    </source>
</evidence>
<evidence type="ECO:0000256" key="4">
    <source>
        <dbReference type="ARBA" id="ARBA00022741"/>
    </source>
</evidence>
<reference evidence="12 13" key="2">
    <citation type="journal article" date="2011" name="Stand. Genomic Sci.">
        <title>Complete genome sequence of Truepera radiovictrix type strain (RQ-24).</title>
        <authorList>
            <person name="Ivanova N."/>
            <person name="Rohde C."/>
            <person name="Munk C."/>
            <person name="Nolan M."/>
            <person name="Lucas S."/>
            <person name="Del Rio T.G."/>
            <person name="Tice H."/>
            <person name="Deshpande S."/>
            <person name="Cheng J.F."/>
            <person name="Tapia R."/>
            <person name="Han C."/>
            <person name="Goodwin L."/>
            <person name="Pitluck S."/>
            <person name="Liolios K."/>
            <person name="Mavromatis K."/>
            <person name="Mikhailova N."/>
            <person name="Pati A."/>
            <person name="Chen A."/>
            <person name="Palaniappan K."/>
            <person name="Land M."/>
            <person name="Hauser L."/>
            <person name="Chang Y.J."/>
            <person name="Jeffries C.D."/>
            <person name="Brambilla E."/>
            <person name="Rohde M."/>
            <person name="Goker M."/>
            <person name="Tindall B.J."/>
            <person name="Woyke T."/>
            <person name="Bristow J."/>
            <person name="Eisen J.A."/>
            <person name="Markowitz V."/>
            <person name="Hugenholtz P."/>
            <person name="Kyrpides N.C."/>
            <person name="Klenk H.P."/>
            <person name="Lapidus A."/>
        </authorList>
    </citation>
    <scope>NUCLEOTIDE SEQUENCE [LARGE SCALE GENOMIC DNA]</scope>
    <source>
        <strain evidence="13">DSM 17093 / CIP 108686 / LMG 22925 / RQ-24</strain>
    </source>
</reference>
<keyword evidence="13" id="KW-1185">Reference proteome</keyword>
<dbReference type="InterPro" id="IPR023168">
    <property type="entry name" value="GatB_Yqey_C_2"/>
</dbReference>
<evidence type="ECO:0000256" key="7">
    <source>
        <dbReference type="ARBA" id="ARBA00024799"/>
    </source>
</evidence>
<dbReference type="InterPro" id="IPR017958">
    <property type="entry name" value="Gln-tRNA_amidoTrfase_suB_CS"/>
</dbReference>
<comment type="function">
    <text evidence="7 10">Allows the formation of correctly charged Asn-tRNA(Asn) or Gln-tRNA(Gln) through the transamidation of misacylated Asp-tRNA(Asn) or Glu-tRNA(Gln) in organisms which lack either or both of asparaginyl-tRNA or glutaminyl-tRNA synthetases. The reaction takes place in the presence of glutamine and ATP through an activated phospho-Asp-tRNA(Asn) or phospho-Glu-tRNA(Gln).</text>
</comment>
<dbReference type="PANTHER" id="PTHR11659">
    <property type="entry name" value="GLUTAMYL-TRNA GLN AMIDOTRANSFERASE SUBUNIT B MITOCHONDRIAL AND PROKARYOTIC PET112-RELATED"/>
    <property type="match status" value="1"/>
</dbReference>
<dbReference type="RefSeq" id="WP_013176860.1">
    <property type="nucleotide sequence ID" value="NC_014221.1"/>
</dbReference>
<proteinExistence type="inferred from homology"/>
<evidence type="ECO:0000256" key="5">
    <source>
        <dbReference type="ARBA" id="ARBA00022840"/>
    </source>
</evidence>
<organism evidence="12 13">
    <name type="scientific">Truepera radiovictrix (strain DSM 17093 / CIP 108686 / LMG 22925 / RQ-24)</name>
    <dbReference type="NCBI Taxonomy" id="649638"/>
    <lineage>
        <taxon>Bacteria</taxon>
        <taxon>Thermotogati</taxon>
        <taxon>Deinococcota</taxon>
        <taxon>Deinococci</taxon>
        <taxon>Trueperales</taxon>
        <taxon>Trueperaceae</taxon>
        <taxon>Truepera</taxon>
    </lineage>
</organism>
<dbReference type="GO" id="GO:0050567">
    <property type="term" value="F:glutaminyl-tRNA synthase (glutamine-hydrolyzing) activity"/>
    <property type="evidence" value="ECO:0007669"/>
    <property type="project" value="UniProtKB-UniRule"/>
</dbReference>
<sequence>MFEPVIGLEVHLALKTRTKLFCACAAETFGSPPNTHTCPVCLGLPGSLPTVNREAVQKTLTFALALGCEIPAVTQFHRKNYFYPDAPKNYQISQYDHPFGERGALELPSGRRVGITRCHLEEDAGRLQHPVYADYSLVDLNRAGAPLIEMVTEPDLRTPEEAREFLVRVRALARALEVSDANPEEGKMRADVNVSVRRPGEAFGTKVEVKNLNSFRSVQRALEFEIKRQSRILEDGGDVHQATLGWDEGGQKTYLMRTKEEEADYRYFPEPDLPPIHLTKGWLDAVRAAMPELPAAKEARYTALGVRPDDAATLAYDRELARFFDAALAAYNGPVQTLANWLLSEVTGHLNAQKGTLETAKLTPQGLTALIALVDAGTISGKIAKDLLPEVIAGADPEALVEERGLTQLSDSAALEVLVDEVMAQNPKVVAQARENPKAINALLGRVMGASKGTANPERVRSLLEGKLKANASVPK</sequence>
<evidence type="ECO:0000256" key="3">
    <source>
        <dbReference type="ARBA" id="ARBA00022598"/>
    </source>
</evidence>
<evidence type="ECO:0000256" key="9">
    <source>
        <dbReference type="ARBA" id="ARBA00047913"/>
    </source>
</evidence>
<evidence type="ECO:0000256" key="10">
    <source>
        <dbReference type="HAMAP-Rule" id="MF_00121"/>
    </source>
</evidence>
<dbReference type="AlphaFoldDB" id="D7CRJ0"/>
<dbReference type="FunFam" id="1.10.10.410:FF:000001">
    <property type="entry name" value="Aspartyl/glutamyl-tRNA(Asn/Gln) amidotransferase subunit B"/>
    <property type="match status" value="1"/>
</dbReference>
<evidence type="ECO:0000256" key="2">
    <source>
        <dbReference type="ARBA" id="ARBA00011123"/>
    </source>
</evidence>
<evidence type="ECO:0000313" key="12">
    <source>
        <dbReference type="EMBL" id="ADI13480.1"/>
    </source>
</evidence>
<comment type="catalytic activity">
    <reaction evidence="8 10">
        <text>L-aspartyl-tRNA(Asn) + L-glutamine + ATP + H2O = L-asparaginyl-tRNA(Asn) + L-glutamate + ADP + phosphate + 2 H(+)</text>
        <dbReference type="Rhea" id="RHEA:14513"/>
        <dbReference type="Rhea" id="RHEA-COMP:9674"/>
        <dbReference type="Rhea" id="RHEA-COMP:9677"/>
        <dbReference type="ChEBI" id="CHEBI:15377"/>
        <dbReference type="ChEBI" id="CHEBI:15378"/>
        <dbReference type="ChEBI" id="CHEBI:29985"/>
        <dbReference type="ChEBI" id="CHEBI:30616"/>
        <dbReference type="ChEBI" id="CHEBI:43474"/>
        <dbReference type="ChEBI" id="CHEBI:58359"/>
        <dbReference type="ChEBI" id="CHEBI:78515"/>
        <dbReference type="ChEBI" id="CHEBI:78516"/>
        <dbReference type="ChEBI" id="CHEBI:456216"/>
    </reaction>
</comment>
<evidence type="ECO:0000256" key="1">
    <source>
        <dbReference type="ARBA" id="ARBA00005306"/>
    </source>
</evidence>
<dbReference type="OrthoDB" id="9804078at2"/>
<keyword evidence="6 10" id="KW-0648">Protein biosynthesis</keyword>
<dbReference type="eggNOG" id="COG0064">
    <property type="taxonomic scope" value="Bacteria"/>
</dbReference>